<feature type="region of interest" description="Disordered" evidence="1">
    <location>
        <begin position="156"/>
        <end position="203"/>
    </location>
</feature>
<protein>
    <submittedName>
        <fullName evidence="2">Uncharacterized protein</fullName>
    </submittedName>
</protein>
<evidence type="ECO:0000313" key="2">
    <source>
        <dbReference type="EMBL" id="GAA0157435.1"/>
    </source>
</evidence>
<dbReference type="AlphaFoldDB" id="A0AAV3Q0H8"/>
<keyword evidence="3" id="KW-1185">Reference proteome</keyword>
<feature type="compositionally biased region" description="Basic and acidic residues" evidence="1">
    <location>
        <begin position="159"/>
        <end position="169"/>
    </location>
</feature>
<feature type="region of interest" description="Disordered" evidence="1">
    <location>
        <begin position="457"/>
        <end position="478"/>
    </location>
</feature>
<name>A0AAV3Q0H8_LITER</name>
<accession>A0AAV3Q0H8</accession>
<proteinExistence type="predicted"/>
<dbReference type="EMBL" id="BAABME010003106">
    <property type="protein sequence ID" value="GAA0157435.1"/>
    <property type="molecule type" value="Genomic_DNA"/>
</dbReference>
<organism evidence="2 3">
    <name type="scientific">Lithospermum erythrorhizon</name>
    <name type="common">Purple gromwell</name>
    <name type="synonym">Lithospermum officinale var. erythrorhizon</name>
    <dbReference type="NCBI Taxonomy" id="34254"/>
    <lineage>
        <taxon>Eukaryota</taxon>
        <taxon>Viridiplantae</taxon>
        <taxon>Streptophyta</taxon>
        <taxon>Embryophyta</taxon>
        <taxon>Tracheophyta</taxon>
        <taxon>Spermatophyta</taxon>
        <taxon>Magnoliopsida</taxon>
        <taxon>eudicotyledons</taxon>
        <taxon>Gunneridae</taxon>
        <taxon>Pentapetalae</taxon>
        <taxon>asterids</taxon>
        <taxon>lamiids</taxon>
        <taxon>Boraginales</taxon>
        <taxon>Boraginaceae</taxon>
        <taxon>Boraginoideae</taxon>
        <taxon>Lithospermeae</taxon>
        <taxon>Lithospermum</taxon>
    </lineage>
</organism>
<evidence type="ECO:0000313" key="3">
    <source>
        <dbReference type="Proteomes" id="UP001454036"/>
    </source>
</evidence>
<dbReference type="Proteomes" id="UP001454036">
    <property type="component" value="Unassembled WGS sequence"/>
</dbReference>
<reference evidence="2 3" key="1">
    <citation type="submission" date="2024-01" db="EMBL/GenBank/DDBJ databases">
        <title>The complete chloroplast genome sequence of Lithospermum erythrorhizon: insights into the phylogenetic relationship among Boraginaceae species and the maternal lineages of purple gromwells.</title>
        <authorList>
            <person name="Okada T."/>
            <person name="Watanabe K."/>
        </authorList>
    </citation>
    <scope>NUCLEOTIDE SEQUENCE [LARGE SCALE GENOMIC DNA]</scope>
</reference>
<gene>
    <name evidence="2" type="ORF">LIER_14703</name>
</gene>
<evidence type="ECO:0000256" key="1">
    <source>
        <dbReference type="SAM" id="MobiDB-lite"/>
    </source>
</evidence>
<comment type="caution">
    <text evidence="2">The sequence shown here is derived from an EMBL/GenBank/DDBJ whole genome shotgun (WGS) entry which is preliminary data.</text>
</comment>
<feature type="compositionally biased region" description="Polar residues" evidence="1">
    <location>
        <begin position="171"/>
        <end position="195"/>
    </location>
</feature>
<sequence length="478" mass="52587">MVLCEGRYGRGSPSYLDIEGGSQGSSHSFRRGYGSGGETKEYITPRKKTSYLVIHFAMKPYELVNIAASKAPQLVDFDDMLMERPFLFTRVAITPKTKPRESLIPEAVSSSPSATGVALPTPSINPLLKRMASDAPTTSQPSKRAKKSLLVQKKSIQVKARDSSGEGSRHQIAQSPTEAAVTRSNVVTLGSSTTPSDKDLDRKMETTDTRLSLPQELNIPFPSPFQQVVVEEEVLPSRGKAVCKAQGEEAGPSAPRFPKYSGLYLAKPYKIPNLEVKNDSPWGAHKFHFHLAKPLLLKELAAQYSDLVDPYAAFAQAMKHINQAIMELLCWPGEPILWRLKTTLSGTSFAKPHWELERAKLEEVVVARVKRDADRALASAADEAESARIHFENSTLLSFLSSPAYEKKVGSECAAYLHSLVSSTQGRFPDLVALFNEEVARRPDWYRGLTLPIPKGAVLLEEGGETPNPPPPRRKSPP</sequence>